<accession>A0A167WJC8</accession>
<proteinExistence type="predicted"/>
<protein>
    <submittedName>
        <fullName evidence="2">Uncharacterized protein</fullName>
    </submittedName>
</protein>
<evidence type="ECO:0000313" key="2">
    <source>
        <dbReference type="EMBL" id="OAA63863.1"/>
    </source>
</evidence>
<gene>
    <name evidence="2" type="ORF">ISF_04572</name>
</gene>
<feature type="region of interest" description="Disordered" evidence="1">
    <location>
        <begin position="1"/>
        <end position="31"/>
    </location>
</feature>
<name>A0A167WJC8_CORFA</name>
<dbReference type="GeneID" id="30020864"/>
<dbReference type="AlphaFoldDB" id="A0A167WJC8"/>
<keyword evidence="3" id="KW-1185">Reference proteome</keyword>
<reference evidence="2 3" key="1">
    <citation type="journal article" date="2016" name="Genome Biol. Evol.">
        <title>Divergent and convergent evolution of fungal pathogenicity.</title>
        <authorList>
            <person name="Shang Y."/>
            <person name="Xiao G."/>
            <person name="Zheng P."/>
            <person name="Cen K."/>
            <person name="Zhan S."/>
            <person name="Wang C."/>
        </authorList>
    </citation>
    <scope>NUCLEOTIDE SEQUENCE [LARGE SCALE GENOMIC DNA]</scope>
    <source>
        <strain evidence="2 3">ARSEF 2679</strain>
    </source>
</reference>
<comment type="caution">
    <text evidence="2">The sequence shown here is derived from an EMBL/GenBank/DDBJ whole genome shotgun (WGS) entry which is preliminary data.</text>
</comment>
<sequence>MQLLQGSIATPATTNIKPRSRPADPDIGIDDLSKATGRVDIGVGTRVDDDAFRRGSDDEALDDVSAVEVADSGARAVKLEGRSTLVR</sequence>
<organism evidence="2 3">
    <name type="scientific">Cordyceps fumosorosea (strain ARSEF 2679)</name>
    <name type="common">Isaria fumosorosea</name>
    <dbReference type="NCBI Taxonomy" id="1081104"/>
    <lineage>
        <taxon>Eukaryota</taxon>
        <taxon>Fungi</taxon>
        <taxon>Dikarya</taxon>
        <taxon>Ascomycota</taxon>
        <taxon>Pezizomycotina</taxon>
        <taxon>Sordariomycetes</taxon>
        <taxon>Hypocreomycetidae</taxon>
        <taxon>Hypocreales</taxon>
        <taxon>Cordycipitaceae</taxon>
        <taxon>Cordyceps</taxon>
    </lineage>
</organism>
<evidence type="ECO:0000313" key="3">
    <source>
        <dbReference type="Proteomes" id="UP000076744"/>
    </source>
</evidence>
<dbReference type="EMBL" id="AZHB01000010">
    <property type="protein sequence ID" value="OAA63863.1"/>
    <property type="molecule type" value="Genomic_DNA"/>
</dbReference>
<evidence type="ECO:0000256" key="1">
    <source>
        <dbReference type="SAM" id="MobiDB-lite"/>
    </source>
</evidence>
<dbReference type="Proteomes" id="UP000076744">
    <property type="component" value="Unassembled WGS sequence"/>
</dbReference>
<feature type="compositionally biased region" description="Polar residues" evidence="1">
    <location>
        <begin position="1"/>
        <end position="17"/>
    </location>
</feature>
<dbReference type="RefSeq" id="XP_018704512.1">
    <property type="nucleotide sequence ID" value="XM_018848178.1"/>
</dbReference>